<dbReference type="InterPro" id="IPR016192">
    <property type="entry name" value="APOBEC/CMP_deaminase_Zn-bd"/>
</dbReference>
<keyword evidence="4 8" id="KW-0479">Metal-binding</keyword>
<reference evidence="10 11" key="1">
    <citation type="submission" date="2016-10" db="EMBL/GenBank/DDBJ databases">
        <authorList>
            <person name="de Groot N.N."/>
        </authorList>
    </citation>
    <scope>NUCLEOTIDE SEQUENCE [LARGE SCALE GENOMIC DNA]</scope>
    <source>
        <strain evidence="10 11">D31d</strain>
    </source>
</reference>
<organism evidence="10 11">
    <name type="scientific">Xylanibacter ruminicola</name>
    <name type="common">Prevotella ruminicola</name>
    <dbReference type="NCBI Taxonomy" id="839"/>
    <lineage>
        <taxon>Bacteria</taxon>
        <taxon>Pseudomonadati</taxon>
        <taxon>Bacteroidota</taxon>
        <taxon>Bacteroidia</taxon>
        <taxon>Bacteroidales</taxon>
        <taxon>Prevotellaceae</taxon>
        <taxon>Xylanibacter</taxon>
    </lineage>
</organism>
<dbReference type="GO" id="GO:0002100">
    <property type="term" value="P:tRNA wobble adenosine to inosine editing"/>
    <property type="evidence" value="ECO:0007669"/>
    <property type="project" value="UniProtKB-UniRule"/>
</dbReference>
<evidence type="ECO:0000313" key="10">
    <source>
        <dbReference type="EMBL" id="SEA52095.1"/>
    </source>
</evidence>
<dbReference type="EC" id="3.5.4.33" evidence="8"/>
<keyword evidence="6 8" id="KW-0862">Zinc</keyword>
<gene>
    <name evidence="8" type="primary">tadA</name>
    <name evidence="10" type="ORF">SAMN05216462_1631</name>
</gene>
<dbReference type="InterPro" id="IPR028883">
    <property type="entry name" value="tRNA_aden_deaminase"/>
</dbReference>
<evidence type="ECO:0000256" key="5">
    <source>
        <dbReference type="ARBA" id="ARBA00022801"/>
    </source>
</evidence>
<keyword evidence="3 8" id="KW-0819">tRNA processing</keyword>
<dbReference type="Proteomes" id="UP000182257">
    <property type="component" value="Unassembled WGS sequence"/>
</dbReference>
<sequence>MINEEQQKKDERYMQMALDEAHLALEAGEIPIGAVVVCKDRVVSRAHNLTETLCDVTAHAEMQAITAAANTLGGKYLTECTLYVTVEPCTMCAGAIGWAQIPRIVYGAPDDKRGYHLLAPNAFHPKAQVTQGVLEDECRELMQNFFKAKR</sequence>
<dbReference type="PROSITE" id="PS00903">
    <property type="entry name" value="CYT_DCMP_DEAMINASES_1"/>
    <property type="match status" value="1"/>
</dbReference>
<comment type="catalytic activity">
    <reaction evidence="7 8">
        <text>adenosine(34) in tRNA + H2O + H(+) = inosine(34) in tRNA + NH4(+)</text>
        <dbReference type="Rhea" id="RHEA:43168"/>
        <dbReference type="Rhea" id="RHEA-COMP:10373"/>
        <dbReference type="Rhea" id="RHEA-COMP:10374"/>
        <dbReference type="ChEBI" id="CHEBI:15377"/>
        <dbReference type="ChEBI" id="CHEBI:15378"/>
        <dbReference type="ChEBI" id="CHEBI:28938"/>
        <dbReference type="ChEBI" id="CHEBI:74411"/>
        <dbReference type="ChEBI" id="CHEBI:82852"/>
        <dbReference type="EC" id="3.5.4.33"/>
    </reaction>
</comment>
<evidence type="ECO:0000259" key="9">
    <source>
        <dbReference type="PROSITE" id="PS51747"/>
    </source>
</evidence>
<dbReference type="InterPro" id="IPR002125">
    <property type="entry name" value="CMP_dCMP_dom"/>
</dbReference>
<dbReference type="SUPFAM" id="SSF53927">
    <property type="entry name" value="Cytidine deaminase-like"/>
    <property type="match status" value="1"/>
</dbReference>
<dbReference type="CDD" id="cd01285">
    <property type="entry name" value="nucleoside_deaminase"/>
    <property type="match status" value="1"/>
</dbReference>
<protein>
    <recommendedName>
        <fullName evidence="8">tRNA-specific adenosine deaminase</fullName>
        <ecNumber evidence="8">3.5.4.33</ecNumber>
    </recommendedName>
</protein>
<evidence type="ECO:0000256" key="7">
    <source>
        <dbReference type="ARBA" id="ARBA00048045"/>
    </source>
</evidence>
<evidence type="ECO:0000256" key="3">
    <source>
        <dbReference type="ARBA" id="ARBA00022694"/>
    </source>
</evidence>
<evidence type="ECO:0000256" key="6">
    <source>
        <dbReference type="ARBA" id="ARBA00022833"/>
    </source>
</evidence>
<accession>A0A1H4BV90</accession>
<comment type="function">
    <text evidence="8">Catalyzes the deamination of adenosine to inosine at the wobble position 34 of tRNA(Arg2).</text>
</comment>
<keyword evidence="5 8" id="KW-0378">Hydrolase</keyword>
<dbReference type="Pfam" id="PF00383">
    <property type="entry name" value="dCMP_cyt_deam_1"/>
    <property type="match status" value="1"/>
</dbReference>
<feature type="active site" description="Proton donor" evidence="8">
    <location>
        <position position="61"/>
    </location>
</feature>
<evidence type="ECO:0000313" key="11">
    <source>
        <dbReference type="Proteomes" id="UP000182257"/>
    </source>
</evidence>
<feature type="domain" description="CMP/dCMP-type deaminase" evidence="9">
    <location>
        <begin position="8"/>
        <end position="126"/>
    </location>
</feature>
<dbReference type="HAMAP" id="MF_00972">
    <property type="entry name" value="tRNA_aden_deaminase"/>
    <property type="match status" value="1"/>
</dbReference>
<comment type="cofactor">
    <cofactor evidence="8">
        <name>Zn(2+)</name>
        <dbReference type="ChEBI" id="CHEBI:29105"/>
    </cofactor>
    <text evidence="8">Binds 1 zinc ion per subunit.</text>
</comment>
<dbReference type="PANTHER" id="PTHR11079:SF202">
    <property type="entry name" value="TRNA-SPECIFIC ADENOSINE DEAMINASE"/>
    <property type="match status" value="1"/>
</dbReference>
<evidence type="ECO:0000256" key="8">
    <source>
        <dbReference type="HAMAP-Rule" id="MF_00972"/>
    </source>
</evidence>
<dbReference type="OrthoDB" id="9802676at2"/>
<comment type="similarity">
    <text evidence="1">Belongs to the cytidine and deoxycytidylate deaminase family. ADAT2 subfamily.</text>
</comment>
<feature type="binding site" evidence="8">
    <location>
        <position position="59"/>
    </location>
    <ligand>
        <name>Zn(2+)</name>
        <dbReference type="ChEBI" id="CHEBI:29105"/>
        <note>catalytic</note>
    </ligand>
</feature>
<dbReference type="Gene3D" id="3.40.140.10">
    <property type="entry name" value="Cytidine Deaminase, domain 2"/>
    <property type="match status" value="1"/>
</dbReference>
<dbReference type="AlphaFoldDB" id="A0A1H4BV90"/>
<dbReference type="InterPro" id="IPR016193">
    <property type="entry name" value="Cytidine_deaminase-like"/>
</dbReference>
<dbReference type="PROSITE" id="PS51747">
    <property type="entry name" value="CYT_DCMP_DEAMINASES_2"/>
    <property type="match status" value="1"/>
</dbReference>
<comment type="subunit">
    <text evidence="2 8">Homodimer.</text>
</comment>
<dbReference type="PANTHER" id="PTHR11079">
    <property type="entry name" value="CYTOSINE DEAMINASE FAMILY MEMBER"/>
    <property type="match status" value="1"/>
</dbReference>
<dbReference type="EMBL" id="FNRF01000003">
    <property type="protein sequence ID" value="SEA52095.1"/>
    <property type="molecule type" value="Genomic_DNA"/>
</dbReference>
<evidence type="ECO:0000256" key="2">
    <source>
        <dbReference type="ARBA" id="ARBA00011738"/>
    </source>
</evidence>
<proteinExistence type="inferred from homology"/>
<evidence type="ECO:0000256" key="4">
    <source>
        <dbReference type="ARBA" id="ARBA00022723"/>
    </source>
</evidence>
<dbReference type="GO" id="GO:0052717">
    <property type="term" value="F:tRNA-specific adenosine-34 deaminase activity"/>
    <property type="evidence" value="ECO:0007669"/>
    <property type="project" value="UniProtKB-UniRule"/>
</dbReference>
<feature type="binding site" evidence="8">
    <location>
        <position position="92"/>
    </location>
    <ligand>
        <name>Zn(2+)</name>
        <dbReference type="ChEBI" id="CHEBI:29105"/>
        <note>catalytic</note>
    </ligand>
</feature>
<evidence type="ECO:0000256" key="1">
    <source>
        <dbReference type="ARBA" id="ARBA00010669"/>
    </source>
</evidence>
<name>A0A1H4BV90_XYLRU</name>
<dbReference type="GO" id="GO:0008270">
    <property type="term" value="F:zinc ion binding"/>
    <property type="evidence" value="ECO:0007669"/>
    <property type="project" value="UniProtKB-UniRule"/>
</dbReference>
<feature type="binding site" evidence="8">
    <location>
        <position position="89"/>
    </location>
    <ligand>
        <name>Zn(2+)</name>
        <dbReference type="ChEBI" id="CHEBI:29105"/>
        <note>catalytic</note>
    </ligand>
</feature>
<dbReference type="RefSeq" id="WP_074761018.1">
    <property type="nucleotide sequence ID" value="NZ_FNRF01000003.1"/>
</dbReference>